<dbReference type="InterPro" id="IPR051012">
    <property type="entry name" value="CellSynth/LPSAsmb/PSIAsmb"/>
</dbReference>
<dbReference type="SUPFAM" id="SSF48452">
    <property type="entry name" value="TPR-like"/>
    <property type="match status" value="2"/>
</dbReference>
<sequence>MYVCPKCGKEYKKDVLRKCDYCKKVIGCDYCLTQGTLEYRYCDDHNPKPKKNKGEEILKFIKIFNGDVAPDEPLYKHAVLQLTKIANEEEGLNKIINIFKDGTKRDVSDVLIDGLIDVFKNVRSDEIIEPIAEYIDNSYLNDEFVHLPECIELLFEIKTNKAVEKIRELSGYPSVEIRKQILDALSEISQEGKINPESEILKIYDEILVGRPEYAVGEIYDLINHFTYIDYRVRDNAVRELAEKDSKKELIGFLNSSDPQVIGYTIRTLALKNELKNNDEKNNNWDIKEGEEIKELNIKEGEEIKEPDINEGEEIKDLDVDSKETKDINVSCEEIKDINVSCDSDSDVDKKISEYMKHEYEFVRENVVSYLKSKGRYDKIFEAISDDSTNVRISALDALIEGGEHAKEYIDKIQGSDNEYAKNYITNEEMRYAENVKREIDLHSKYAMDFVNYDEEEEAIEEYKEILKIDKNNAHAYLNLGEIYSKIYRYKEAEECAKKHLEISQDSEGWNLLGRIYNGKGMEKEAIDAFKKSIAIESNFLSHLFLGEIEQKAKNFDEAIKEYTALLKIKDIASIRSRIFEILRKQDKKEDAMNELQKGIDAFPDEIEFYKDLSMMLIDAQKLSDAEKLLRTAYRKFPYNAETVGMLASTLFQLHKYSESEYIIKKIFAENPDMVKSEEYAILHEILGMSLGEQGKVTDATKELKTAHFLDPSLGRRL</sequence>
<keyword evidence="2" id="KW-0802">TPR repeat</keyword>
<keyword evidence="1" id="KW-0677">Repeat</keyword>
<accession>A0A098E853</accession>
<name>A0A098E853_9ZZZZ</name>
<dbReference type="SMART" id="SM00028">
    <property type="entry name" value="TPR"/>
    <property type="match status" value="7"/>
</dbReference>
<dbReference type="SUPFAM" id="SSF48371">
    <property type="entry name" value="ARM repeat"/>
    <property type="match status" value="1"/>
</dbReference>
<protein>
    <submittedName>
        <fullName evidence="3">Uncharacterized protein</fullName>
    </submittedName>
</protein>
<dbReference type="EMBL" id="CCXY01000116">
    <property type="protein sequence ID" value="CEG12193.1"/>
    <property type="molecule type" value="Genomic_DNA"/>
</dbReference>
<organism evidence="3">
    <name type="scientific">groundwater metagenome</name>
    <dbReference type="NCBI Taxonomy" id="717931"/>
    <lineage>
        <taxon>unclassified sequences</taxon>
        <taxon>metagenomes</taxon>
        <taxon>ecological metagenomes</taxon>
    </lineage>
</organism>
<dbReference type="Pfam" id="PF14559">
    <property type="entry name" value="TPR_19"/>
    <property type="match status" value="2"/>
</dbReference>
<dbReference type="InterPro" id="IPR011990">
    <property type="entry name" value="TPR-like_helical_dom_sf"/>
</dbReference>
<evidence type="ECO:0000256" key="2">
    <source>
        <dbReference type="ARBA" id="ARBA00022803"/>
    </source>
</evidence>
<dbReference type="InterPro" id="IPR019734">
    <property type="entry name" value="TPR_rpt"/>
</dbReference>
<dbReference type="PANTHER" id="PTHR45586">
    <property type="entry name" value="TPR REPEAT-CONTAINING PROTEIN PA4667"/>
    <property type="match status" value="1"/>
</dbReference>
<reference evidence="3" key="1">
    <citation type="submission" date="2014-09" db="EMBL/GenBank/DDBJ databases">
        <authorList>
            <person name="Probst J Alexander"/>
        </authorList>
    </citation>
    <scope>NUCLEOTIDE SEQUENCE</scope>
</reference>
<dbReference type="PROSITE" id="PS50005">
    <property type="entry name" value="TPR"/>
    <property type="match status" value="2"/>
</dbReference>
<evidence type="ECO:0000313" key="3">
    <source>
        <dbReference type="EMBL" id="CEG12193.1"/>
    </source>
</evidence>
<dbReference type="PANTHER" id="PTHR45586:SF1">
    <property type="entry name" value="LIPOPOLYSACCHARIDE ASSEMBLY PROTEIN B"/>
    <property type="match status" value="1"/>
</dbReference>
<dbReference type="InterPro" id="IPR016024">
    <property type="entry name" value="ARM-type_fold"/>
</dbReference>
<proteinExistence type="predicted"/>
<gene>
    <name evidence="3" type="ORF">MSIBF_A2020015</name>
</gene>
<evidence type="ECO:0000256" key="1">
    <source>
        <dbReference type="ARBA" id="ARBA00022737"/>
    </source>
</evidence>
<dbReference type="Gene3D" id="1.25.40.10">
    <property type="entry name" value="Tetratricopeptide repeat domain"/>
    <property type="match status" value="1"/>
</dbReference>
<dbReference type="AlphaFoldDB" id="A0A098E853"/>